<dbReference type="PROSITE" id="PS50088">
    <property type="entry name" value="ANK_REPEAT"/>
    <property type="match status" value="4"/>
</dbReference>
<evidence type="ECO:0000256" key="2">
    <source>
        <dbReference type="ARBA" id="ARBA00022737"/>
    </source>
</evidence>
<comment type="caution">
    <text evidence="6">The sequence shown here is derived from an EMBL/GenBank/DDBJ whole genome shotgun (WGS) entry which is preliminary data.</text>
</comment>
<dbReference type="Pfam" id="PF24883">
    <property type="entry name" value="NPHP3_N"/>
    <property type="match status" value="1"/>
</dbReference>
<feature type="region of interest" description="Disordered" evidence="4">
    <location>
        <begin position="1"/>
        <end position="21"/>
    </location>
</feature>
<gene>
    <name evidence="6" type="primary">serac1_2</name>
    <name evidence="6" type="ORF">LARI1_G003170</name>
</gene>
<organism evidence="6 7">
    <name type="scientific">Lachnellula arida</name>
    <dbReference type="NCBI Taxonomy" id="1316785"/>
    <lineage>
        <taxon>Eukaryota</taxon>
        <taxon>Fungi</taxon>
        <taxon>Dikarya</taxon>
        <taxon>Ascomycota</taxon>
        <taxon>Pezizomycotina</taxon>
        <taxon>Leotiomycetes</taxon>
        <taxon>Helotiales</taxon>
        <taxon>Lachnaceae</taxon>
        <taxon>Lachnellula</taxon>
    </lineage>
</organism>
<dbReference type="InterPro" id="IPR027417">
    <property type="entry name" value="P-loop_NTPase"/>
</dbReference>
<dbReference type="InterPro" id="IPR002110">
    <property type="entry name" value="Ankyrin_rpt"/>
</dbReference>
<accession>A0A8T9BJU4</accession>
<dbReference type="SUPFAM" id="SSF52540">
    <property type="entry name" value="P-loop containing nucleoside triphosphate hydrolases"/>
    <property type="match status" value="1"/>
</dbReference>
<dbReference type="Pfam" id="PF13637">
    <property type="entry name" value="Ank_4"/>
    <property type="match status" value="1"/>
</dbReference>
<dbReference type="Gene3D" id="1.25.40.20">
    <property type="entry name" value="Ankyrin repeat-containing domain"/>
    <property type="match status" value="3"/>
</dbReference>
<feature type="compositionally biased region" description="Acidic residues" evidence="4">
    <location>
        <begin position="1355"/>
        <end position="1383"/>
    </location>
</feature>
<dbReference type="Pfam" id="PF12796">
    <property type="entry name" value="Ank_2"/>
    <property type="match status" value="1"/>
</dbReference>
<dbReference type="Pfam" id="PF00023">
    <property type="entry name" value="Ank"/>
    <property type="match status" value="1"/>
</dbReference>
<dbReference type="Pfam" id="PF05057">
    <property type="entry name" value="DUF676"/>
    <property type="match status" value="1"/>
</dbReference>
<dbReference type="Gene3D" id="3.40.50.1820">
    <property type="entry name" value="alpha/beta hydrolase"/>
    <property type="match status" value="1"/>
</dbReference>
<feature type="repeat" description="ANK" evidence="3">
    <location>
        <begin position="1151"/>
        <end position="1185"/>
    </location>
</feature>
<dbReference type="InterPro" id="IPR036770">
    <property type="entry name" value="Ankyrin_rpt-contain_sf"/>
</dbReference>
<comment type="similarity">
    <text evidence="1">Belongs to the putative lipase ROG1 family.</text>
</comment>
<dbReference type="SUPFAM" id="SSF48403">
    <property type="entry name" value="Ankyrin repeat"/>
    <property type="match status" value="1"/>
</dbReference>
<evidence type="ECO:0000256" key="4">
    <source>
        <dbReference type="SAM" id="MobiDB-lite"/>
    </source>
</evidence>
<protein>
    <submittedName>
        <fullName evidence="6">Protein SERAC1</fullName>
    </submittedName>
</protein>
<feature type="region of interest" description="Disordered" evidence="4">
    <location>
        <begin position="1303"/>
        <end position="1322"/>
    </location>
</feature>
<evidence type="ECO:0000256" key="3">
    <source>
        <dbReference type="PROSITE-ProRule" id="PRU00023"/>
    </source>
</evidence>
<evidence type="ECO:0000313" key="7">
    <source>
        <dbReference type="Proteomes" id="UP000469559"/>
    </source>
</evidence>
<name>A0A8T9BJU4_9HELO</name>
<feature type="repeat" description="ANK" evidence="3">
    <location>
        <begin position="1047"/>
        <end position="1078"/>
    </location>
</feature>
<evidence type="ECO:0000259" key="5">
    <source>
        <dbReference type="PROSITE" id="PS50837"/>
    </source>
</evidence>
<dbReference type="InterPro" id="IPR007751">
    <property type="entry name" value="DUF676_lipase-like"/>
</dbReference>
<dbReference type="InterPro" id="IPR029058">
    <property type="entry name" value="AB_hydrolase_fold"/>
</dbReference>
<dbReference type="PROSITE" id="PS50297">
    <property type="entry name" value="ANK_REP_REGION"/>
    <property type="match status" value="2"/>
</dbReference>
<dbReference type="InterPro" id="IPR007111">
    <property type="entry name" value="NACHT_NTPase"/>
</dbReference>
<proteinExistence type="inferred from homology"/>
<dbReference type="PANTHER" id="PTHR10039:SF5">
    <property type="entry name" value="NACHT DOMAIN-CONTAINING PROTEIN"/>
    <property type="match status" value="1"/>
</dbReference>
<feature type="domain" description="NACHT" evidence="5">
    <location>
        <begin position="340"/>
        <end position="497"/>
    </location>
</feature>
<keyword evidence="3" id="KW-0040">ANK repeat</keyword>
<evidence type="ECO:0000256" key="1">
    <source>
        <dbReference type="ARBA" id="ARBA00007920"/>
    </source>
</evidence>
<dbReference type="Proteomes" id="UP000469559">
    <property type="component" value="Unassembled WGS sequence"/>
</dbReference>
<dbReference type="InterPro" id="IPR056884">
    <property type="entry name" value="NPHP3-like_N"/>
</dbReference>
<reference evidence="6 7" key="1">
    <citation type="submission" date="2018-05" db="EMBL/GenBank/DDBJ databases">
        <title>Whole genome sequencing for identification of molecular markers to develop diagnostic detection tools for the regulated plant pathogen Lachnellula willkommii.</title>
        <authorList>
            <person name="Giroux E."/>
            <person name="Bilodeau G."/>
        </authorList>
    </citation>
    <scope>NUCLEOTIDE SEQUENCE [LARGE SCALE GENOMIC DNA]</scope>
    <source>
        <strain evidence="6 7">CBS 203.66</strain>
    </source>
</reference>
<keyword evidence="7" id="KW-1185">Reference proteome</keyword>
<keyword evidence="2" id="KW-0677">Repeat</keyword>
<dbReference type="Gene3D" id="3.40.50.300">
    <property type="entry name" value="P-loop containing nucleotide triphosphate hydrolases"/>
    <property type="match status" value="1"/>
</dbReference>
<dbReference type="SMART" id="SM00248">
    <property type="entry name" value="ANK"/>
    <property type="match status" value="7"/>
</dbReference>
<dbReference type="EMBL" id="QGMF01000094">
    <property type="protein sequence ID" value="TVY19661.1"/>
    <property type="molecule type" value="Genomic_DNA"/>
</dbReference>
<feature type="compositionally biased region" description="Basic and acidic residues" evidence="4">
    <location>
        <begin position="1"/>
        <end position="20"/>
    </location>
</feature>
<evidence type="ECO:0000313" key="6">
    <source>
        <dbReference type="EMBL" id="TVY19661.1"/>
    </source>
</evidence>
<sequence length="1383" mass="155602">MGPSTSRDKGSESEKHEKEYGLFPLHSEVKPDIDVPPYSFDIVAIHGITGDAHETWTHANGKLWLRDFVPQKLPGARVFTFGYPADVFRSLDRGGGFENWARQLLELLTNVRKGKEKGRPLIFVCHSMGGIVLKKALATALLDNYNEISSTVKGIMFLATPHRGSSSASLSALLKMIAQLATTVSKRGGTFRADLLQDLEKDAKVLTQISQEFRNRHEGIKIATFYEQKPIEIVPYSKPTLIVEEESAVMNGAGERLIPMAGCDHTSICKFSRESENSYALVWGILQEWADDARNVCLQSLAFPEMCHRREDAKRLRHKDTCKWILTHDSYVTWLNQHHGLLWLKGKPGSGKSILLSFLYDKYQQEKRDNKRLVLHFFFHARGTPLQKTREGMFRSLLNQLCRKSVAASSIVASFFNQKSEDFGKFGESWYWNASELEKLFNDAVTDTIKSDEVTLFVDALDEAGLDIAPQLAEYFYALETKLPIKERKVKICISCRHYPALTNRRSLEVLVDEENSGDIALYVRNMLRASFSADSPGTTFAAAERQTLRSKVCNGANGLFQWAWLTVQLILRLAREGETLAYILRKLKELPPELEPFYEHILKSLVPVRKWPRTLLLAQWIAYAERPISVEELLYALVSDGVEPPLFVEEELILQGENERRRYARVGALVNSLSGGLIEVKINGKKTAVQFIHESAREFFMRNGLKLLSKAPTDATEFNLLCSTYGRLATSCINYMKRPEVLSYPVPKPLGMDLDVLRSQLPFIDYSSRGWLCHFNLSELYGPVFLAYYENNNIDAQNQPADRILALYGTLPRDPANQFEYPRRDILENWWKMFRALHFEDAHFRGIYAKLLYIKGGFALSRPAKFLVENGILPTDDSEYPLLHQAVEWGHEEFIQLLLNKGLRADELDENGSSAIDLAAHQNREAVLKVLLLNLANQKPHTKDTTFSDDTFGPAVKCYLDWGSAVKLKRYKAQKKAEHLKREATDPKSRHPFTKLVASMAACIIPTLSENGNALRKAVSEGHIEEARILLDWGSDPNASGGICGTALVDAASRGDANYDIVRLLLRNGADVNREEDCSASKCHPVVTAAIDSGDGTEVIELLCNSGARLDGDNGNVLGHALAKGKNADTFYYLFGKGVDVDRLDYGCRHYQCPLKIAAAKGDSWKDVVQYLLDHGVDVDAYEDLEEDPSEGVVETFFQTPLQAAILLGDENKEIVEILLSHGADYNLGAGAMYDTISTGDRAVRVLKLLLAKGLHKKKRFLKYDKYDILDCIMHGKREWRESIGKTVDTLRKAGFDLNVDNIPHSQARDPKEPPTKRSWLVSLEKKEQTELFYKYGLLDDLGSESGSHSNSDQDVEMTEADLSDSGEGMEVDQTDSEDQYS</sequence>
<feature type="region of interest" description="Disordered" evidence="4">
    <location>
        <begin position="1345"/>
        <end position="1383"/>
    </location>
</feature>
<feature type="repeat" description="ANK" evidence="3">
    <location>
        <begin position="879"/>
        <end position="911"/>
    </location>
</feature>
<dbReference type="SUPFAM" id="SSF53474">
    <property type="entry name" value="alpha/beta-Hydrolases"/>
    <property type="match status" value="1"/>
</dbReference>
<dbReference type="OrthoDB" id="7464126at2759"/>
<feature type="compositionally biased region" description="Basic and acidic residues" evidence="4">
    <location>
        <begin position="1308"/>
        <end position="1317"/>
    </location>
</feature>
<dbReference type="PANTHER" id="PTHR10039">
    <property type="entry name" value="AMELOGENIN"/>
    <property type="match status" value="1"/>
</dbReference>
<dbReference type="PROSITE" id="PS50837">
    <property type="entry name" value="NACHT"/>
    <property type="match status" value="1"/>
</dbReference>
<feature type="repeat" description="ANK" evidence="3">
    <location>
        <begin position="1198"/>
        <end position="1232"/>
    </location>
</feature>